<reference evidence="1 2" key="1">
    <citation type="submission" date="2024-01" db="EMBL/GenBank/DDBJ databases">
        <authorList>
            <person name="Allen C."/>
            <person name="Tagirdzhanova G."/>
        </authorList>
    </citation>
    <scope>NUCLEOTIDE SEQUENCE [LARGE SCALE GENOMIC DNA]</scope>
</reference>
<proteinExistence type="predicted"/>
<evidence type="ECO:0000313" key="1">
    <source>
        <dbReference type="EMBL" id="CAK7224776.1"/>
    </source>
</evidence>
<protein>
    <submittedName>
        <fullName evidence="1">Uncharacterized protein</fullName>
    </submittedName>
</protein>
<accession>A0ABP0BZG3</accession>
<dbReference type="Proteomes" id="UP001642406">
    <property type="component" value="Unassembled WGS sequence"/>
</dbReference>
<gene>
    <name evidence="1" type="ORF">SBRCBS47491_005667</name>
</gene>
<keyword evidence="2" id="KW-1185">Reference proteome</keyword>
<name>A0ABP0BZG3_9PEZI</name>
<dbReference type="EMBL" id="CAWUHC010000050">
    <property type="protein sequence ID" value="CAK7224776.1"/>
    <property type="molecule type" value="Genomic_DNA"/>
</dbReference>
<evidence type="ECO:0000313" key="2">
    <source>
        <dbReference type="Proteomes" id="UP001642406"/>
    </source>
</evidence>
<sequence>MLVIQGTEQYMNLMERLVQQRPAPFYSQVRWLRLPGYLWRKLKRATGLAPTAEAAVLAEMVTALRSASNVALIQKDWNATVEAVRISAPFVPAWVDAITYDSVINDALLLTVLQPITYESSDPVYLVEPSAVLVDNGLRVCKWRSCVGYGPNMDDDETDDFDGKVVFFISFTNDSIYTSFQSARCYFGSVWDNVLGRIDRRYVLDKMDAFSTQAKFWDFLAGQLFRQVEEYASQNYWNVFKPVSILVAGEESAVATPEFHDVVRAVAEKISESQRKQQDVPQSVGVVIAREPVYAAARGAAFWLGTEQDETYCDEYYESGELRRPYEEVERHAEL</sequence>
<organism evidence="1 2">
    <name type="scientific">Sporothrix bragantina</name>
    <dbReference type="NCBI Taxonomy" id="671064"/>
    <lineage>
        <taxon>Eukaryota</taxon>
        <taxon>Fungi</taxon>
        <taxon>Dikarya</taxon>
        <taxon>Ascomycota</taxon>
        <taxon>Pezizomycotina</taxon>
        <taxon>Sordariomycetes</taxon>
        <taxon>Sordariomycetidae</taxon>
        <taxon>Ophiostomatales</taxon>
        <taxon>Ophiostomataceae</taxon>
        <taxon>Sporothrix</taxon>
    </lineage>
</organism>
<comment type="caution">
    <text evidence="1">The sequence shown here is derived from an EMBL/GenBank/DDBJ whole genome shotgun (WGS) entry which is preliminary data.</text>
</comment>